<proteinExistence type="predicted"/>
<evidence type="ECO:0000313" key="4">
    <source>
        <dbReference type="Proteomes" id="UP001064782"/>
    </source>
</evidence>
<name>A0A9P3QA08_9MYCO</name>
<feature type="signal peptide" evidence="1">
    <location>
        <begin position="1"/>
        <end position="32"/>
    </location>
</feature>
<dbReference type="EMBL" id="BRXE01000009">
    <property type="protein sequence ID" value="GLB82151.1"/>
    <property type="molecule type" value="Genomic_DNA"/>
</dbReference>
<evidence type="ECO:0000313" key="3">
    <source>
        <dbReference type="EMBL" id="GLD31357.1"/>
    </source>
</evidence>
<dbReference type="Proteomes" id="UP001064782">
    <property type="component" value="Unassembled WGS sequence"/>
</dbReference>
<dbReference type="GeneID" id="83627851"/>
<feature type="chain" id="PRO_5040143980" description="DUF732 domain-containing protein" evidence="1">
    <location>
        <begin position="33"/>
        <end position="139"/>
    </location>
</feature>
<dbReference type="EMBL" id="BRZI01000024">
    <property type="protein sequence ID" value="GLD31357.1"/>
    <property type="molecule type" value="Genomic_DNA"/>
</dbReference>
<dbReference type="RefSeq" id="WP_236977752.1">
    <property type="nucleotide sequence ID" value="NZ_BRXE01000009.1"/>
</dbReference>
<keyword evidence="4" id="KW-1185">Reference proteome</keyword>
<dbReference type="Proteomes" id="UP001165663">
    <property type="component" value="Unassembled WGS sequence"/>
</dbReference>
<accession>A0A9P3QA08</accession>
<gene>
    <name evidence="3" type="ORF">Mkiyose1413_32400</name>
    <name evidence="2" type="ORF">SRL2020028_14070</name>
</gene>
<evidence type="ECO:0008006" key="5">
    <source>
        <dbReference type="Google" id="ProtNLM"/>
    </source>
</evidence>
<dbReference type="AlphaFoldDB" id="A0A9P3QA08"/>
<evidence type="ECO:0000256" key="1">
    <source>
        <dbReference type="SAM" id="SignalP"/>
    </source>
</evidence>
<sequence>MVMFSRTGRILLLTQAIAAMVVCLLTAPVATAHDPECDTIMAAGDQLEAAFDQVEPQGYTPPGVGSQIRQAAQPLYQVSGVTAVDLRNWSDILAAKLDHDRRYLQEGSDELWLTADLNAARSHLLAARRYCTWSVYTTG</sequence>
<keyword evidence="1" id="KW-0732">Signal</keyword>
<protein>
    <recommendedName>
        <fullName evidence="5">DUF732 domain-containing protein</fullName>
    </recommendedName>
</protein>
<reference evidence="3" key="1">
    <citation type="submission" date="2022-08" db="EMBL/GenBank/DDBJ databases">
        <title>Mycobacterium kiyosense sp. nov., scotochromogenic slow-glowing species isolated from respiratory specimens.</title>
        <authorList>
            <person name="Fukano H."/>
            <person name="Kazumi Y."/>
            <person name="Sakagami N."/>
            <person name="Ato M."/>
            <person name="Mitarai S."/>
            <person name="Hoshino Y."/>
        </authorList>
    </citation>
    <scope>NUCLEOTIDE SEQUENCE</scope>
    <source>
        <strain evidence="3">1413</strain>
        <strain evidence="2">SRL2020-028</strain>
    </source>
</reference>
<comment type="caution">
    <text evidence="3">The sequence shown here is derived from an EMBL/GenBank/DDBJ whole genome shotgun (WGS) entry which is preliminary data.</text>
</comment>
<organism evidence="3 4">
    <name type="scientific">Mycobacterium kiyosense</name>
    <dbReference type="NCBI Taxonomy" id="2871094"/>
    <lineage>
        <taxon>Bacteria</taxon>
        <taxon>Bacillati</taxon>
        <taxon>Actinomycetota</taxon>
        <taxon>Actinomycetes</taxon>
        <taxon>Mycobacteriales</taxon>
        <taxon>Mycobacteriaceae</taxon>
        <taxon>Mycobacterium</taxon>
    </lineage>
</organism>
<evidence type="ECO:0000313" key="2">
    <source>
        <dbReference type="EMBL" id="GLB82151.1"/>
    </source>
</evidence>